<organism evidence="2 3">
    <name type="scientific">Rubrobacter marinus</name>
    <dbReference type="NCBI Taxonomy" id="2653852"/>
    <lineage>
        <taxon>Bacteria</taxon>
        <taxon>Bacillati</taxon>
        <taxon>Actinomycetota</taxon>
        <taxon>Rubrobacteria</taxon>
        <taxon>Rubrobacterales</taxon>
        <taxon>Rubrobacteraceae</taxon>
        <taxon>Rubrobacter</taxon>
    </lineage>
</organism>
<protein>
    <submittedName>
        <fullName evidence="2">Uncharacterized protein</fullName>
    </submittedName>
</protein>
<reference evidence="2 3" key="1">
    <citation type="submission" date="2019-10" db="EMBL/GenBank/DDBJ databases">
        <title>Rubrobacter sp nov SCSIO 52915 isolated from a deep-sea sediment in the South China Sea.</title>
        <authorList>
            <person name="Chen R.W."/>
        </authorList>
    </citation>
    <scope>NUCLEOTIDE SEQUENCE [LARGE SCALE GENOMIC DNA]</scope>
    <source>
        <strain evidence="2 3">SCSIO 52915</strain>
    </source>
</reference>
<feature type="transmembrane region" description="Helical" evidence="1">
    <location>
        <begin position="85"/>
        <end position="107"/>
    </location>
</feature>
<dbReference type="EMBL" id="CP045121">
    <property type="protein sequence ID" value="QIN78355.1"/>
    <property type="molecule type" value="Genomic_DNA"/>
</dbReference>
<dbReference type="AlphaFoldDB" id="A0A6G8PW07"/>
<feature type="transmembrane region" description="Helical" evidence="1">
    <location>
        <begin position="54"/>
        <end position="73"/>
    </location>
</feature>
<dbReference type="RefSeq" id="WP_166396030.1">
    <property type="nucleotide sequence ID" value="NZ_CP045121.1"/>
</dbReference>
<feature type="transmembrane region" description="Helical" evidence="1">
    <location>
        <begin position="12"/>
        <end position="34"/>
    </location>
</feature>
<accession>A0A6G8PW07</accession>
<gene>
    <name evidence="2" type="ORF">GBA65_07280</name>
</gene>
<keyword evidence="3" id="KW-1185">Reference proteome</keyword>
<proteinExistence type="predicted"/>
<name>A0A6G8PW07_9ACTN</name>
<dbReference type="KEGG" id="rmar:GBA65_07280"/>
<evidence type="ECO:0000256" key="1">
    <source>
        <dbReference type="SAM" id="Phobius"/>
    </source>
</evidence>
<evidence type="ECO:0000313" key="3">
    <source>
        <dbReference type="Proteomes" id="UP000502706"/>
    </source>
</evidence>
<dbReference type="Proteomes" id="UP000502706">
    <property type="component" value="Chromosome"/>
</dbReference>
<evidence type="ECO:0000313" key="2">
    <source>
        <dbReference type="EMBL" id="QIN78355.1"/>
    </source>
</evidence>
<sequence length="116" mass="12090">MLRLYARIVGLILVLLGLAGLVGVVGVSVATSFYHAAVGTFFAYLGFWQRDALVIRSVVSGMGVMLLLVKGVTISMPLFWGGAPFLGPMEVTCLVVGVLSILAAKYLSDDAPTAGA</sequence>
<keyword evidence="1" id="KW-0472">Membrane</keyword>
<keyword evidence="1" id="KW-0812">Transmembrane</keyword>
<keyword evidence="1" id="KW-1133">Transmembrane helix</keyword>